<sequence>MKILILSVTFPYPPTRGGTQVRTFNLLKYLSHNHSITLVTQRASDVSDAEIEALRECVKELAVFPRPSEPPPGKFSKLKRLQDFFQQGTPPNVKAVFSEAMQQWVDRAVAEEAFDAIACEHSVNEIYIRPEWKSTCGTVVNIHSSVYGSCKNQLETKTSENQLRDKINLPLLRQYEKRYTSKFRHLVVTTVEDKRTLLEINPESTISVIANGVDLALFPKRTEDPGGYQLVFIGAMDNIANIDAARFLSLEVFPQVQNRYPEASLMLVGARPVPEVSSLGEQPGITVTGRVPSMVDYLHRSTVCVIPMRTGFGIKNKTLEAMAAGIPVVASDRGLEGLAVDGPEIPQRALRANTLEDYVVNISRLFENPALRKKLSRNGRDLIEQEYTWEQAGMRYEQALIAATQG</sequence>
<evidence type="ECO:0000259" key="1">
    <source>
        <dbReference type="Pfam" id="PF13439"/>
    </source>
</evidence>
<dbReference type="EMBL" id="MLAW01000033">
    <property type="protein sequence ID" value="OJJ24329.1"/>
    <property type="molecule type" value="Genomic_DNA"/>
</dbReference>
<protein>
    <submittedName>
        <fullName evidence="2">Glycosyl transferase family 1</fullName>
    </submittedName>
</protein>
<keyword evidence="3" id="KW-1185">Reference proteome</keyword>
<dbReference type="Pfam" id="PF13692">
    <property type="entry name" value="Glyco_trans_1_4"/>
    <property type="match status" value="1"/>
</dbReference>
<gene>
    <name evidence="2" type="ORF">BI308_17235</name>
</gene>
<dbReference type="GO" id="GO:0016757">
    <property type="term" value="F:glycosyltransferase activity"/>
    <property type="evidence" value="ECO:0007669"/>
    <property type="project" value="TreeGrafter"/>
</dbReference>
<dbReference type="STRING" id="1925591.BI308_17235"/>
<name>A0A1L9QNV6_9CYAN</name>
<dbReference type="Pfam" id="PF13439">
    <property type="entry name" value="Glyco_transf_4"/>
    <property type="match status" value="1"/>
</dbReference>
<proteinExistence type="predicted"/>
<reference evidence="2" key="1">
    <citation type="submission" date="2016-10" db="EMBL/GenBank/DDBJ databases">
        <title>CRISPR-Cas defence system in Roseofilum reptotaenium: evidence of a bacteriophage-cyanobacterium arms race in the coral black band disease.</title>
        <authorList>
            <person name="Buerger P."/>
            <person name="Wood-Charlson E.M."/>
            <person name="Weynberg K.D."/>
            <person name="Willis B."/>
            <person name="Van Oppen M.J."/>
        </authorList>
    </citation>
    <scope>NUCLEOTIDE SEQUENCE [LARGE SCALE GENOMIC DNA]</scope>
    <source>
        <strain evidence="2">AO1-A</strain>
    </source>
</reference>
<evidence type="ECO:0000313" key="2">
    <source>
        <dbReference type="EMBL" id="OJJ24329.1"/>
    </source>
</evidence>
<evidence type="ECO:0000313" key="3">
    <source>
        <dbReference type="Proteomes" id="UP000183940"/>
    </source>
</evidence>
<dbReference type="Gene3D" id="3.40.50.2000">
    <property type="entry name" value="Glycogen Phosphorylase B"/>
    <property type="match status" value="2"/>
</dbReference>
<keyword evidence="2" id="KW-0808">Transferase</keyword>
<dbReference type="AlphaFoldDB" id="A0A1L9QNV6"/>
<dbReference type="PANTHER" id="PTHR12526:SF600">
    <property type="entry name" value="GLYCOSYL TRANSFERASE GROUP 1"/>
    <property type="match status" value="1"/>
</dbReference>
<organism evidence="2 3">
    <name type="scientific">Roseofilum reptotaenium AO1-A</name>
    <dbReference type="NCBI Taxonomy" id="1925591"/>
    <lineage>
        <taxon>Bacteria</taxon>
        <taxon>Bacillati</taxon>
        <taxon>Cyanobacteriota</taxon>
        <taxon>Cyanophyceae</taxon>
        <taxon>Desertifilales</taxon>
        <taxon>Desertifilaceae</taxon>
        <taxon>Roseofilum</taxon>
    </lineage>
</organism>
<dbReference type="Proteomes" id="UP000183940">
    <property type="component" value="Unassembled WGS sequence"/>
</dbReference>
<dbReference type="SUPFAM" id="SSF53756">
    <property type="entry name" value="UDP-Glycosyltransferase/glycogen phosphorylase"/>
    <property type="match status" value="1"/>
</dbReference>
<dbReference type="CDD" id="cd03801">
    <property type="entry name" value="GT4_PimA-like"/>
    <property type="match status" value="1"/>
</dbReference>
<dbReference type="PANTHER" id="PTHR12526">
    <property type="entry name" value="GLYCOSYLTRANSFERASE"/>
    <property type="match status" value="1"/>
</dbReference>
<feature type="domain" description="Glycosyltransferase subfamily 4-like N-terminal" evidence="1">
    <location>
        <begin position="17"/>
        <end position="216"/>
    </location>
</feature>
<comment type="caution">
    <text evidence="2">The sequence shown here is derived from an EMBL/GenBank/DDBJ whole genome shotgun (WGS) entry which is preliminary data.</text>
</comment>
<dbReference type="InterPro" id="IPR028098">
    <property type="entry name" value="Glyco_trans_4-like_N"/>
</dbReference>
<accession>A0A1L9QNV6</accession>